<dbReference type="Gene3D" id="3.40.50.720">
    <property type="entry name" value="NAD(P)-binding Rossmann-like Domain"/>
    <property type="match status" value="1"/>
</dbReference>
<dbReference type="Pfam" id="PF03446">
    <property type="entry name" value="NAD_binding_2"/>
    <property type="match status" value="1"/>
</dbReference>
<evidence type="ECO:0000259" key="2">
    <source>
        <dbReference type="Pfam" id="PF09130"/>
    </source>
</evidence>
<reference evidence="3 4" key="1">
    <citation type="submission" date="2021-03" db="EMBL/GenBank/DDBJ databases">
        <title>Genomic Encyclopedia of Type Strains, Phase IV (KMG-IV): sequencing the most valuable type-strain genomes for metagenomic binning, comparative biology and taxonomic classification.</title>
        <authorList>
            <person name="Goeker M."/>
        </authorList>
    </citation>
    <scope>NUCLEOTIDE SEQUENCE [LARGE SCALE GENOMIC DNA]</scope>
    <source>
        <strain evidence="3 4">DSM 24738</strain>
    </source>
</reference>
<sequence>MDNTYPKVGLIGFGEVGQAFAKGLVEKTNQVWAYDIVFETPNHPLAVKAREMGVQPTQQLEEIGAHCSLILTLVNSSSSETVAQNIAPALSSRTIYLDLTTSTPQMKARSEQFISSYAGMYVDASIMGTVATEQHRVPLLIAGANGEKVKFQLDRLGFNATVIDQPNGAAASIKLLRSIFMKGLEALVIETMLTAENYKVSDEVMKSIANTLNHNDFTQFANTLITTHVLHKKRRHKEVQDSYSLITEANLEPHVTQGVLSFFGESVKKEINMDHLRLSKEEAVKDILHQYLLQK</sequence>
<comment type="caution">
    <text evidence="3">The sequence shown here is derived from an EMBL/GenBank/DDBJ whole genome shotgun (WGS) entry which is preliminary data.</text>
</comment>
<proteinExistence type="predicted"/>
<feature type="domain" description="Phosphogluconate dehydrogenase NAD-binding putative C-terminal" evidence="2">
    <location>
        <begin position="195"/>
        <end position="259"/>
    </location>
</feature>
<dbReference type="SUPFAM" id="SSF48179">
    <property type="entry name" value="6-phosphogluconate dehydrogenase C-terminal domain-like"/>
    <property type="match status" value="1"/>
</dbReference>
<dbReference type="EMBL" id="JAGGKT010000001">
    <property type="protein sequence ID" value="MBP1930199.1"/>
    <property type="molecule type" value="Genomic_DNA"/>
</dbReference>
<dbReference type="InterPro" id="IPR036291">
    <property type="entry name" value="NAD(P)-bd_dom_sf"/>
</dbReference>
<dbReference type="Gene3D" id="1.10.1040.10">
    <property type="entry name" value="N-(1-d-carboxylethyl)-l-norvaline Dehydrogenase, domain 2"/>
    <property type="match status" value="1"/>
</dbReference>
<protein>
    <submittedName>
        <fullName evidence="3">3-hydroxyisobutyrate dehydrogenase-like beta-hydroxyacid dehydrogenase</fullName>
    </submittedName>
</protein>
<accession>A0ABS4GIZ8</accession>
<evidence type="ECO:0000259" key="1">
    <source>
        <dbReference type="Pfam" id="PF03446"/>
    </source>
</evidence>
<name>A0ABS4GIZ8_9BACL</name>
<dbReference type="SUPFAM" id="SSF51735">
    <property type="entry name" value="NAD(P)-binding Rossmann-fold domains"/>
    <property type="match status" value="1"/>
</dbReference>
<dbReference type="Pfam" id="PF09130">
    <property type="entry name" value="DUF1932"/>
    <property type="match status" value="1"/>
</dbReference>
<dbReference type="PANTHER" id="PTHR43060">
    <property type="entry name" value="3-HYDROXYISOBUTYRATE DEHYDROGENASE-LIKE 1, MITOCHONDRIAL-RELATED"/>
    <property type="match status" value="1"/>
</dbReference>
<gene>
    <name evidence="3" type="ORF">J2Z37_000186</name>
</gene>
<dbReference type="RefSeq" id="WP_209808004.1">
    <property type="nucleotide sequence ID" value="NZ_JAGGKT010000001.1"/>
</dbReference>
<dbReference type="Proteomes" id="UP001519343">
    <property type="component" value="Unassembled WGS sequence"/>
</dbReference>
<dbReference type="InterPro" id="IPR006115">
    <property type="entry name" value="6PGDH_NADP-bd"/>
</dbReference>
<organism evidence="3 4">
    <name type="scientific">Ammoniphilus resinae</name>
    <dbReference type="NCBI Taxonomy" id="861532"/>
    <lineage>
        <taxon>Bacteria</taxon>
        <taxon>Bacillati</taxon>
        <taxon>Bacillota</taxon>
        <taxon>Bacilli</taxon>
        <taxon>Bacillales</taxon>
        <taxon>Paenibacillaceae</taxon>
        <taxon>Aneurinibacillus group</taxon>
        <taxon>Ammoniphilus</taxon>
    </lineage>
</organism>
<dbReference type="InterPro" id="IPR013328">
    <property type="entry name" value="6PGD_dom2"/>
</dbReference>
<feature type="domain" description="6-phosphogluconate dehydrogenase NADP-binding" evidence="1">
    <location>
        <begin position="7"/>
        <end position="148"/>
    </location>
</feature>
<evidence type="ECO:0000313" key="4">
    <source>
        <dbReference type="Proteomes" id="UP001519343"/>
    </source>
</evidence>
<dbReference type="InterPro" id="IPR008927">
    <property type="entry name" value="6-PGluconate_DH-like_C_sf"/>
</dbReference>
<keyword evidence="4" id="KW-1185">Reference proteome</keyword>
<evidence type="ECO:0000313" key="3">
    <source>
        <dbReference type="EMBL" id="MBP1930199.1"/>
    </source>
</evidence>
<dbReference type="PANTHER" id="PTHR43060:SF15">
    <property type="entry name" value="3-HYDROXYISOBUTYRATE DEHYDROGENASE-LIKE 1, MITOCHONDRIAL-RELATED"/>
    <property type="match status" value="1"/>
</dbReference>
<dbReference type="InterPro" id="IPR015814">
    <property type="entry name" value="Pgluconate_DH_NAD-bd_C"/>
</dbReference>